<sequence length="28" mass="3565">MWIALAVLKRFLWVTHPPWRWNRKQAME</sequence>
<evidence type="ECO:0000313" key="1">
    <source>
        <dbReference type="EMBL" id="JAH79996.1"/>
    </source>
</evidence>
<proteinExistence type="predicted"/>
<reference evidence="1" key="1">
    <citation type="submission" date="2014-11" db="EMBL/GenBank/DDBJ databases">
        <authorList>
            <person name="Amaro Gonzalez C."/>
        </authorList>
    </citation>
    <scope>NUCLEOTIDE SEQUENCE</scope>
</reference>
<reference evidence="1" key="2">
    <citation type="journal article" date="2015" name="Fish Shellfish Immunol.">
        <title>Early steps in the European eel (Anguilla anguilla)-Vibrio vulnificus interaction in the gills: Role of the RtxA13 toxin.</title>
        <authorList>
            <person name="Callol A."/>
            <person name="Pajuelo D."/>
            <person name="Ebbesson L."/>
            <person name="Teles M."/>
            <person name="MacKenzie S."/>
            <person name="Amaro C."/>
        </authorList>
    </citation>
    <scope>NUCLEOTIDE SEQUENCE</scope>
</reference>
<dbReference type="AlphaFoldDB" id="A0A0E9VPN8"/>
<dbReference type="EMBL" id="GBXM01028581">
    <property type="protein sequence ID" value="JAH79996.1"/>
    <property type="molecule type" value="Transcribed_RNA"/>
</dbReference>
<organism evidence="1">
    <name type="scientific">Anguilla anguilla</name>
    <name type="common">European freshwater eel</name>
    <name type="synonym">Muraena anguilla</name>
    <dbReference type="NCBI Taxonomy" id="7936"/>
    <lineage>
        <taxon>Eukaryota</taxon>
        <taxon>Metazoa</taxon>
        <taxon>Chordata</taxon>
        <taxon>Craniata</taxon>
        <taxon>Vertebrata</taxon>
        <taxon>Euteleostomi</taxon>
        <taxon>Actinopterygii</taxon>
        <taxon>Neopterygii</taxon>
        <taxon>Teleostei</taxon>
        <taxon>Anguilliformes</taxon>
        <taxon>Anguillidae</taxon>
        <taxon>Anguilla</taxon>
    </lineage>
</organism>
<dbReference type="EMBL" id="GBXM01061061">
    <property type="protein sequence ID" value="JAH47516.1"/>
    <property type="molecule type" value="Transcribed_RNA"/>
</dbReference>
<name>A0A0E9VPN8_ANGAN</name>
<accession>A0A0E9VPN8</accession>
<protein>
    <submittedName>
        <fullName evidence="1">Uncharacterized protein</fullName>
    </submittedName>
</protein>